<dbReference type="EMBL" id="MT631379">
    <property type="protein sequence ID" value="QNO49430.1"/>
    <property type="molecule type" value="Genomic_DNA"/>
</dbReference>
<dbReference type="InterPro" id="IPR014729">
    <property type="entry name" value="Rossmann-like_a/b/a_fold"/>
</dbReference>
<comment type="similarity">
    <text evidence="1">Belongs to the universal stress protein A family.</text>
</comment>
<evidence type="ECO:0000313" key="4">
    <source>
        <dbReference type="EMBL" id="QNO49430.1"/>
    </source>
</evidence>
<accession>A0A7G9YN46</accession>
<sequence length="283" mass="30769">MVKFQFLLPVDGSDYSRVAVKHAIRMAEMYNAEISPIYVVDTRAHKDAAEIEEETAIGQALIDDVQDQCKSHGIGVLEAKVLKGSPYNEIIKEQKRIDASVIILGAYGAERTVGETIGSTAERVLRGARCHVLLVRDKLENDQFYRNVLIPSDGSIDAGYAATFAASVAHRYHADLMACSVIRTGSEKDMLEAGRTTDDVVALGKSKGIETNTLIWEGKPAVEILKAVGAKNIDLVVIGYTGKGKVSRWVLGSVSEKVARTAPCSVFVVKSALVERVYTVKEN</sequence>
<dbReference type="EMBL" id="MT631377">
    <property type="protein sequence ID" value="QNO49318.1"/>
    <property type="molecule type" value="Genomic_DNA"/>
</dbReference>
<dbReference type="PANTHER" id="PTHR46268:SF6">
    <property type="entry name" value="UNIVERSAL STRESS PROTEIN UP12"/>
    <property type="match status" value="1"/>
</dbReference>
<dbReference type="PANTHER" id="PTHR46268">
    <property type="entry name" value="STRESS RESPONSE PROTEIN NHAX"/>
    <property type="match status" value="1"/>
</dbReference>
<organism evidence="4">
    <name type="scientific">Candidatus Methanogaster sp. ANME-2c ERB4</name>
    <dbReference type="NCBI Taxonomy" id="2759911"/>
    <lineage>
        <taxon>Archaea</taxon>
        <taxon>Methanobacteriati</taxon>
        <taxon>Methanobacteriota</taxon>
        <taxon>Stenosarchaea group</taxon>
        <taxon>Methanomicrobia</taxon>
        <taxon>Methanosarcinales</taxon>
        <taxon>ANME-2 cluster</taxon>
        <taxon>Candidatus Methanogasteraceae</taxon>
        <taxon>Candidatus Methanogaster</taxon>
    </lineage>
</organism>
<name>A0A7G9YN46_9EURY</name>
<evidence type="ECO:0000259" key="2">
    <source>
        <dbReference type="Pfam" id="PF00582"/>
    </source>
</evidence>
<feature type="domain" description="UspA" evidence="2">
    <location>
        <begin position="7"/>
        <end position="136"/>
    </location>
</feature>
<dbReference type="Pfam" id="PF00582">
    <property type="entry name" value="Usp"/>
    <property type="match status" value="2"/>
</dbReference>
<feature type="domain" description="UspA" evidence="2">
    <location>
        <begin position="145"/>
        <end position="270"/>
    </location>
</feature>
<evidence type="ECO:0000256" key="1">
    <source>
        <dbReference type="ARBA" id="ARBA00008791"/>
    </source>
</evidence>
<dbReference type="CDD" id="cd00293">
    <property type="entry name" value="USP-like"/>
    <property type="match status" value="2"/>
</dbReference>
<dbReference type="InterPro" id="IPR006016">
    <property type="entry name" value="UspA"/>
</dbReference>
<proteinExistence type="inferred from homology"/>
<gene>
    <name evidence="3" type="ORF">HONBAIEO_00012</name>
    <name evidence="4" type="ORF">JHKIABMC_00036</name>
</gene>
<dbReference type="Gene3D" id="3.40.50.620">
    <property type="entry name" value="HUPs"/>
    <property type="match status" value="2"/>
</dbReference>
<evidence type="ECO:0000313" key="3">
    <source>
        <dbReference type="EMBL" id="QNO49318.1"/>
    </source>
</evidence>
<protein>
    <recommendedName>
        <fullName evidence="2">UspA domain-containing protein</fullName>
    </recommendedName>
</protein>
<dbReference type="PRINTS" id="PR01438">
    <property type="entry name" value="UNVRSLSTRESS"/>
</dbReference>
<dbReference type="SUPFAM" id="SSF52402">
    <property type="entry name" value="Adenine nucleotide alpha hydrolases-like"/>
    <property type="match status" value="2"/>
</dbReference>
<dbReference type="InterPro" id="IPR006015">
    <property type="entry name" value="Universal_stress_UspA"/>
</dbReference>
<dbReference type="AlphaFoldDB" id="A0A7G9YN46"/>
<reference evidence="4" key="1">
    <citation type="submission" date="2020-06" db="EMBL/GenBank/DDBJ databases">
        <title>Unique genomic features of the anaerobic methanotrophic archaea.</title>
        <authorList>
            <person name="Chadwick G.L."/>
            <person name="Skennerton C.T."/>
            <person name="Laso-Perez R."/>
            <person name="Leu A.O."/>
            <person name="Speth D.R."/>
            <person name="Yu H."/>
            <person name="Morgan-Lang C."/>
            <person name="Hatzenpichler R."/>
            <person name="Goudeau D."/>
            <person name="Malmstrom R."/>
            <person name="Brazelton W.J."/>
            <person name="Woyke T."/>
            <person name="Hallam S.J."/>
            <person name="Tyson G.W."/>
            <person name="Wegener G."/>
            <person name="Boetius A."/>
            <person name="Orphan V."/>
        </authorList>
    </citation>
    <scope>NUCLEOTIDE SEQUENCE</scope>
</reference>